<reference evidence="1" key="1">
    <citation type="submission" date="2014-09" db="EMBL/GenBank/DDBJ databases">
        <authorList>
            <person name="Magalhaes I.L.F."/>
            <person name="Oliveira U."/>
            <person name="Santos F.R."/>
            <person name="Vidigal T.H.D.A."/>
            <person name="Brescovit A.D."/>
            <person name="Santos A.J."/>
        </authorList>
    </citation>
    <scope>NUCLEOTIDE SEQUENCE</scope>
    <source>
        <tissue evidence="1">Shoot tissue taken approximately 20 cm above the soil surface</tissue>
    </source>
</reference>
<evidence type="ECO:0000313" key="1">
    <source>
        <dbReference type="EMBL" id="JAD70730.1"/>
    </source>
</evidence>
<name>A0A0A9CBG0_ARUDO</name>
<reference evidence="1" key="2">
    <citation type="journal article" date="2015" name="Data Brief">
        <title>Shoot transcriptome of the giant reed, Arundo donax.</title>
        <authorList>
            <person name="Barrero R.A."/>
            <person name="Guerrero F.D."/>
            <person name="Moolhuijzen P."/>
            <person name="Goolsby J.A."/>
            <person name="Tidwell J."/>
            <person name="Bellgard S.E."/>
            <person name="Bellgard M.I."/>
        </authorList>
    </citation>
    <scope>NUCLEOTIDE SEQUENCE</scope>
    <source>
        <tissue evidence="1">Shoot tissue taken approximately 20 cm above the soil surface</tissue>
    </source>
</reference>
<organism evidence="1">
    <name type="scientific">Arundo donax</name>
    <name type="common">Giant reed</name>
    <name type="synonym">Donax arundinaceus</name>
    <dbReference type="NCBI Taxonomy" id="35708"/>
    <lineage>
        <taxon>Eukaryota</taxon>
        <taxon>Viridiplantae</taxon>
        <taxon>Streptophyta</taxon>
        <taxon>Embryophyta</taxon>
        <taxon>Tracheophyta</taxon>
        <taxon>Spermatophyta</taxon>
        <taxon>Magnoliopsida</taxon>
        <taxon>Liliopsida</taxon>
        <taxon>Poales</taxon>
        <taxon>Poaceae</taxon>
        <taxon>PACMAD clade</taxon>
        <taxon>Arundinoideae</taxon>
        <taxon>Arundineae</taxon>
        <taxon>Arundo</taxon>
    </lineage>
</organism>
<dbReference type="AlphaFoldDB" id="A0A0A9CBG0"/>
<accession>A0A0A9CBG0</accession>
<protein>
    <submittedName>
        <fullName evidence="1">Uncharacterized protein</fullName>
    </submittedName>
</protein>
<proteinExistence type="predicted"/>
<sequence>MQKYECRQLHCQVLPLVSIYLHAYNMQLPTAVSFSASFQCSS</sequence>
<dbReference type="EMBL" id="GBRH01227165">
    <property type="protein sequence ID" value="JAD70730.1"/>
    <property type="molecule type" value="Transcribed_RNA"/>
</dbReference>